<dbReference type="GO" id="GO:0006805">
    <property type="term" value="P:xenobiotic metabolic process"/>
    <property type="evidence" value="ECO:0007669"/>
    <property type="project" value="TreeGrafter"/>
</dbReference>
<keyword evidence="5 10" id="KW-0479">Metal-binding</keyword>
<evidence type="ECO:0000256" key="1">
    <source>
        <dbReference type="ARBA" id="ARBA00001971"/>
    </source>
</evidence>
<evidence type="ECO:0000256" key="11">
    <source>
        <dbReference type="RuleBase" id="RU000461"/>
    </source>
</evidence>
<feature type="transmembrane region" description="Helical" evidence="12">
    <location>
        <begin position="12"/>
        <end position="32"/>
    </location>
</feature>
<dbReference type="Gene3D" id="1.10.630.10">
    <property type="entry name" value="Cytochrome P450"/>
    <property type="match status" value="1"/>
</dbReference>
<dbReference type="RefSeq" id="XP_023260192.1">
    <property type="nucleotide sequence ID" value="XM_023404424.1"/>
</dbReference>
<keyword evidence="4 10" id="KW-0349">Heme</keyword>
<dbReference type="InterPro" id="IPR002401">
    <property type="entry name" value="Cyt_P450_E_grp-I"/>
</dbReference>
<dbReference type="GeneTree" id="ENSGT00950000182879"/>
<keyword evidence="12" id="KW-1133">Transmembrane helix</keyword>
<evidence type="ECO:0000256" key="4">
    <source>
        <dbReference type="ARBA" id="ARBA00022617"/>
    </source>
</evidence>
<keyword evidence="9 12" id="KW-0472">Membrane</keyword>
<dbReference type="SUPFAM" id="SSF48264">
    <property type="entry name" value="Cytochrome P450"/>
    <property type="match status" value="1"/>
</dbReference>
<dbReference type="GO" id="GO:0005737">
    <property type="term" value="C:cytoplasm"/>
    <property type="evidence" value="ECO:0007669"/>
    <property type="project" value="TreeGrafter"/>
</dbReference>
<dbReference type="PRINTS" id="PR00385">
    <property type="entry name" value="P450"/>
</dbReference>
<evidence type="ECO:0000256" key="3">
    <source>
        <dbReference type="ARBA" id="ARBA00010617"/>
    </source>
</evidence>
<evidence type="ECO:0000256" key="7">
    <source>
        <dbReference type="ARBA" id="ARBA00023004"/>
    </source>
</evidence>
<reference evidence="13" key="1">
    <citation type="submission" date="2025-05" db="UniProtKB">
        <authorList>
            <consortium name="Ensembl"/>
        </authorList>
    </citation>
    <scope>IDENTIFICATION</scope>
</reference>
<organism evidence="13 14">
    <name type="scientific">Seriola lalandi dorsalis</name>
    <dbReference type="NCBI Taxonomy" id="1841481"/>
    <lineage>
        <taxon>Eukaryota</taxon>
        <taxon>Metazoa</taxon>
        <taxon>Chordata</taxon>
        <taxon>Craniata</taxon>
        <taxon>Vertebrata</taxon>
        <taxon>Euteleostomi</taxon>
        <taxon>Actinopterygii</taxon>
        <taxon>Neopterygii</taxon>
        <taxon>Teleostei</taxon>
        <taxon>Neoteleostei</taxon>
        <taxon>Acanthomorphata</taxon>
        <taxon>Carangaria</taxon>
        <taxon>Carangiformes</taxon>
        <taxon>Carangidae</taxon>
        <taxon>Seriola</taxon>
    </lineage>
</organism>
<keyword evidence="12" id="KW-0812">Transmembrane</keyword>
<sequence>MIFQAIFDCMDFTGWLLFGFVLLLFTDVVRNWRPHNLPPGPWAMPFLGNVFTGVDFKTMEKLAQEYGPVFSLRRGSERMVFISGYKMVKEALVNQLDSFVDRPVVPLFHVVFKGLGIALSNGYLWKKQRKFTNTHLRYFGEGQKSLEKYTEVESNFLCEAFQEEQGRPFNPHYTITNAVSNIISSVVFGHRFEYSDQGFRKVLELDNEAVLLAGSPQTQLYDAFPGLLKYLPGPHQTVHSNYKEIVMFLRKEIEKHQEEWNANDPRDYIDVYLAEMEKKKEDPQAGFNTETLLVCTLDLIEAGTETAATTLRWALLYMIHYPEIQKKVQEEIDRVIGQSRHPTMADRPNLPYTEAVIHEVQRMGNIVPLGFPKMASKDATLGGYFIPKGTAVVTILASVLFDKNEWATPDNFNPEHFLDSEGQFRRRNAFLPFSAGKRVCLGEHLAKMELFLFFASLLQRFTFSPAPGEMPSLEGVLGFTHSPEEFKMLAIPR</sequence>
<dbReference type="FunFam" id="1.10.630.10:FF:000004">
    <property type="entry name" value="cytochrome P450 2D15 isoform X1"/>
    <property type="match status" value="1"/>
</dbReference>
<dbReference type="GO" id="GO:0005506">
    <property type="term" value="F:iron ion binding"/>
    <property type="evidence" value="ECO:0007669"/>
    <property type="project" value="InterPro"/>
</dbReference>
<evidence type="ECO:0000256" key="10">
    <source>
        <dbReference type="PIRSR" id="PIRSR602401-1"/>
    </source>
</evidence>
<keyword evidence="8 11" id="KW-0503">Monooxygenase</keyword>
<dbReference type="KEGG" id="slal:111653752"/>
<evidence type="ECO:0000256" key="2">
    <source>
        <dbReference type="ARBA" id="ARBA00004370"/>
    </source>
</evidence>
<comment type="subcellular location">
    <subcellularLocation>
        <location evidence="2">Membrane</location>
    </subcellularLocation>
</comment>
<proteinExistence type="inferred from homology"/>
<evidence type="ECO:0000256" key="5">
    <source>
        <dbReference type="ARBA" id="ARBA00022723"/>
    </source>
</evidence>
<evidence type="ECO:0000313" key="13">
    <source>
        <dbReference type="Ensembl" id="ENSSLDP00000007930.1"/>
    </source>
</evidence>
<evidence type="ECO:0000313" key="14">
    <source>
        <dbReference type="Proteomes" id="UP000261360"/>
    </source>
</evidence>
<dbReference type="Ensembl" id="ENSSLDT00000008203.1">
    <property type="protein sequence ID" value="ENSSLDP00000007949.1"/>
    <property type="gene ID" value="ENSSLDG00000006282.1"/>
</dbReference>
<keyword evidence="6 11" id="KW-0560">Oxidoreductase</keyword>
<dbReference type="GeneID" id="111653752"/>
<name>A0A3B4WVK2_SERLL</name>
<dbReference type="Proteomes" id="UP000261360">
    <property type="component" value="Unplaced"/>
</dbReference>
<comment type="cofactor">
    <cofactor evidence="1 10">
        <name>heme</name>
        <dbReference type="ChEBI" id="CHEBI:30413"/>
    </cofactor>
</comment>
<dbReference type="PROSITE" id="PS00086">
    <property type="entry name" value="CYTOCHROME_P450"/>
    <property type="match status" value="1"/>
</dbReference>
<keyword evidence="7 10" id="KW-0408">Iron</keyword>
<dbReference type="PRINTS" id="PR00463">
    <property type="entry name" value="EP450I"/>
</dbReference>
<dbReference type="STRING" id="1841481.ENSSLDP00000007930"/>
<dbReference type="RefSeq" id="XP_023260191.1">
    <property type="nucleotide sequence ID" value="XM_023404423.1"/>
</dbReference>
<dbReference type="InterPro" id="IPR036396">
    <property type="entry name" value="Cyt_P450_sf"/>
</dbReference>
<dbReference type="GO" id="GO:0020037">
    <property type="term" value="F:heme binding"/>
    <property type="evidence" value="ECO:0007669"/>
    <property type="project" value="InterPro"/>
</dbReference>
<dbReference type="InterPro" id="IPR001128">
    <property type="entry name" value="Cyt_P450"/>
</dbReference>
<dbReference type="GO" id="GO:0016020">
    <property type="term" value="C:membrane"/>
    <property type="evidence" value="ECO:0007669"/>
    <property type="project" value="UniProtKB-SubCell"/>
</dbReference>
<protein>
    <submittedName>
        <fullName evidence="13">Cytochrome P450 2J2-like</fullName>
    </submittedName>
</protein>
<keyword evidence="14" id="KW-1185">Reference proteome</keyword>
<dbReference type="InterPro" id="IPR017972">
    <property type="entry name" value="Cyt_P450_CS"/>
</dbReference>
<dbReference type="GO" id="GO:0016712">
    <property type="term" value="F:oxidoreductase activity, acting on paired donors, with incorporation or reduction of molecular oxygen, reduced flavin or flavoprotein as one donor, and incorporation of one atom of oxygen"/>
    <property type="evidence" value="ECO:0007669"/>
    <property type="project" value="TreeGrafter"/>
</dbReference>
<evidence type="ECO:0000256" key="8">
    <source>
        <dbReference type="ARBA" id="ARBA00023033"/>
    </source>
</evidence>
<dbReference type="PANTHER" id="PTHR24300:SF309">
    <property type="entry name" value="CYTOCHROME P450-RELATED"/>
    <property type="match status" value="1"/>
</dbReference>
<dbReference type="OrthoDB" id="2789670at2759"/>
<dbReference type="Pfam" id="PF00067">
    <property type="entry name" value="p450"/>
    <property type="match status" value="1"/>
</dbReference>
<evidence type="ECO:0000256" key="9">
    <source>
        <dbReference type="ARBA" id="ARBA00023136"/>
    </source>
</evidence>
<evidence type="ECO:0000256" key="12">
    <source>
        <dbReference type="SAM" id="Phobius"/>
    </source>
</evidence>
<dbReference type="GO" id="GO:0006082">
    <property type="term" value="P:organic acid metabolic process"/>
    <property type="evidence" value="ECO:0007669"/>
    <property type="project" value="TreeGrafter"/>
</dbReference>
<dbReference type="Ensembl" id="ENSSLDT00000008184.1">
    <property type="protein sequence ID" value="ENSSLDP00000007930.1"/>
    <property type="gene ID" value="ENSSLDG00000006282.1"/>
</dbReference>
<dbReference type="PANTHER" id="PTHR24300">
    <property type="entry name" value="CYTOCHROME P450 508A4-RELATED"/>
    <property type="match status" value="1"/>
</dbReference>
<evidence type="ECO:0000256" key="6">
    <source>
        <dbReference type="ARBA" id="ARBA00023002"/>
    </source>
</evidence>
<dbReference type="InterPro" id="IPR050182">
    <property type="entry name" value="Cytochrome_P450_fam2"/>
</dbReference>
<accession>A0A3B4WVK2</accession>
<feature type="binding site" description="axial binding residue" evidence="10">
    <location>
        <position position="440"/>
    </location>
    <ligand>
        <name>heme</name>
        <dbReference type="ChEBI" id="CHEBI:30413"/>
    </ligand>
    <ligandPart>
        <name>Fe</name>
        <dbReference type="ChEBI" id="CHEBI:18248"/>
    </ligandPart>
</feature>
<comment type="similarity">
    <text evidence="3 11">Belongs to the cytochrome P450 family.</text>
</comment>
<dbReference type="AlphaFoldDB" id="A0A3B4WVK2"/>